<keyword evidence="4 7" id="KW-0472">Membrane</keyword>
<dbReference type="AlphaFoldDB" id="J3P4K7"/>
<evidence type="ECO:0000256" key="2">
    <source>
        <dbReference type="ARBA" id="ARBA00022692"/>
    </source>
</evidence>
<feature type="region of interest" description="Disordered" evidence="6">
    <location>
        <begin position="409"/>
        <end position="428"/>
    </location>
</feature>
<comment type="subcellular location">
    <subcellularLocation>
        <location evidence="1">Membrane</location>
        <topology evidence="1">Multi-pass membrane protein</topology>
    </subcellularLocation>
</comment>
<accession>J3P4K7</accession>
<dbReference type="OrthoDB" id="5413793at2759"/>
<evidence type="ECO:0000256" key="3">
    <source>
        <dbReference type="ARBA" id="ARBA00022989"/>
    </source>
</evidence>
<organism evidence="9">
    <name type="scientific">Gaeumannomyces tritici (strain R3-111a-1)</name>
    <name type="common">Wheat and barley take-all root rot fungus</name>
    <name type="synonym">Gaeumannomyces graminis var. tritici</name>
    <dbReference type="NCBI Taxonomy" id="644352"/>
    <lineage>
        <taxon>Eukaryota</taxon>
        <taxon>Fungi</taxon>
        <taxon>Dikarya</taxon>
        <taxon>Ascomycota</taxon>
        <taxon>Pezizomycotina</taxon>
        <taxon>Sordariomycetes</taxon>
        <taxon>Sordariomycetidae</taxon>
        <taxon>Magnaporthales</taxon>
        <taxon>Magnaporthaceae</taxon>
        <taxon>Gaeumannomyces</taxon>
    </lineage>
</organism>
<evidence type="ECO:0000256" key="4">
    <source>
        <dbReference type="ARBA" id="ARBA00023136"/>
    </source>
</evidence>
<feature type="region of interest" description="Disordered" evidence="6">
    <location>
        <begin position="445"/>
        <end position="467"/>
    </location>
</feature>
<proteinExistence type="inferred from homology"/>
<keyword evidence="3 7" id="KW-1133">Transmembrane helix</keyword>
<dbReference type="Pfam" id="PF20684">
    <property type="entry name" value="Fung_rhodopsin"/>
    <property type="match status" value="1"/>
</dbReference>
<gene>
    <name evidence="10" type="primary">20348902</name>
    <name evidence="9" type="ORF">GGTG_08444</name>
</gene>
<evidence type="ECO:0000256" key="5">
    <source>
        <dbReference type="ARBA" id="ARBA00038359"/>
    </source>
</evidence>
<dbReference type="GO" id="GO:0016020">
    <property type="term" value="C:membrane"/>
    <property type="evidence" value="ECO:0007669"/>
    <property type="project" value="UniProtKB-SubCell"/>
</dbReference>
<reference evidence="10" key="5">
    <citation type="submission" date="2018-04" db="UniProtKB">
        <authorList>
            <consortium name="EnsemblFungi"/>
        </authorList>
    </citation>
    <scope>IDENTIFICATION</scope>
    <source>
        <strain evidence="10">R3-111a-1</strain>
    </source>
</reference>
<feature type="region of interest" description="Disordered" evidence="6">
    <location>
        <begin position="324"/>
        <end position="368"/>
    </location>
</feature>
<keyword evidence="2 7" id="KW-0812">Transmembrane</keyword>
<protein>
    <recommendedName>
        <fullName evidence="8">Rhodopsin domain-containing protein</fullName>
    </recommendedName>
</protein>
<sequence length="467" mass="49831">MNNTTASPAPPPGPPASLPVPTGPLPPASGILRGTPDYLGDRTVHLNIFMIAFSVIFVGLRLYSRLYVAKRPGLDDAISVLTLGALLALSAMDIRLVEHGTGAHMQFVPPIYYLGFFDALATQTLLYFWAVCLMRMQIVAFLPGIHPGNKPYKLMVWGLGAVIVVSTIVVFCLRIFSCRPISAFWLPPFMTAGQCMDGQTVDLILNVHSILGIVIDLCLVALPVWVIWDKMMLSTRKWRVLMVMSVGIFVVITGIVRYVLIRTTPFQPDATYSMATIGLWTVLEGHVGLWCGCFPAMQPVLRQLLASIGQSHLLTRIGYATGTRKGGGSKGGGTGIGGGGGKLSGSTGSSLGSALRNGKHGGAHRVSSDDDLAALGSQHGYRYGGRATAAAAGGVEEEFAMADLAGERRRAGAGGGGGRDGDLEDGGLRLPIMKSTTVELHFEEGHMPGMNAEGRRRNNSEGTWRER</sequence>
<dbReference type="InterPro" id="IPR052337">
    <property type="entry name" value="SAT4-like"/>
</dbReference>
<feature type="compositionally biased region" description="Basic and acidic residues" evidence="6">
    <location>
        <begin position="453"/>
        <end position="467"/>
    </location>
</feature>
<evidence type="ECO:0000313" key="11">
    <source>
        <dbReference type="Proteomes" id="UP000006039"/>
    </source>
</evidence>
<reference evidence="9" key="3">
    <citation type="submission" date="2010-09" db="EMBL/GenBank/DDBJ databases">
        <title>Annotation of Gaeumannomyces graminis var. tritici R3-111a-1.</title>
        <authorList>
            <consortium name="The Broad Institute Genome Sequencing Platform"/>
            <person name="Ma L.-J."/>
            <person name="Dead R."/>
            <person name="Young S.K."/>
            <person name="Zeng Q."/>
            <person name="Gargeya S."/>
            <person name="Fitzgerald M."/>
            <person name="Haas B."/>
            <person name="Abouelleil A."/>
            <person name="Alvarado L."/>
            <person name="Arachchi H.M."/>
            <person name="Berlin A."/>
            <person name="Brown A."/>
            <person name="Chapman S.B."/>
            <person name="Chen Z."/>
            <person name="Dunbar C."/>
            <person name="Freedman E."/>
            <person name="Gearin G."/>
            <person name="Gellesch M."/>
            <person name="Goldberg J."/>
            <person name="Griggs A."/>
            <person name="Gujja S."/>
            <person name="Heiman D."/>
            <person name="Howarth C."/>
            <person name="Larson L."/>
            <person name="Lui A."/>
            <person name="MacDonald P.J.P."/>
            <person name="Mehta T."/>
            <person name="Montmayeur A."/>
            <person name="Murphy C."/>
            <person name="Neiman D."/>
            <person name="Pearson M."/>
            <person name="Priest M."/>
            <person name="Roberts A."/>
            <person name="Saif S."/>
            <person name="Shea T."/>
            <person name="Shenoy N."/>
            <person name="Sisk P."/>
            <person name="Stolte C."/>
            <person name="Sykes S."/>
            <person name="Yandava C."/>
            <person name="Wortman J."/>
            <person name="Nusbaum C."/>
            <person name="Birren B."/>
        </authorList>
    </citation>
    <scope>NUCLEOTIDE SEQUENCE</scope>
    <source>
        <strain evidence="9">R3-111a-1</strain>
    </source>
</reference>
<feature type="transmembrane region" description="Helical" evidence="7">
    <location>
        <begin position="207"/>
        <end position="228"/>
    </location>
</feature>
<feature type="compositionally biased region" description="Gly residues" evidence="6">
    <location>
        <begin position="324"/>
        <end position="343"/>
    </location>
</feature>
<dbReference type="EMBL" id="GL385398">
    <property type="protein sequence ID" value="EJT74604.1"/>
    <property type="molecule type" value="Genomic_DNA"/>
</dbReference>
<comment type="similarity">
    <text evidence="5">Belongs to the SAT4 family.</text>
</comment>
<feature type="domain" description="Rhodopsin" evidence="8">
    <location>
        <begin position="60"/>
        <end position="302"/>
    </location>
</feature>
<dbReference type="VEuPathDB" id="FungiDB:GGTG_08444"/>
<reference evidence="11" key="1">
    <citation type="submission" date="2010-07" db="EMBL/GenBank/DDBJ databases">
        <title>The genome sequence of Gaeumannomyces graminis var. tritici strain R3-111a-1.</title>
        <authorList>
            <consortium name="The Broad Institute Genome Sequencing Platform"/>
            <person name="Ma L.-J."/>
            <person name="Dead R."/>
            <person name="Young S."/>
            <person name="Zeng Q."/>
            <person name="Koehrsen M."/>
            <person name="Alvarado L."/>
            <person name="Berlin A."/>
            <person name="Chapman S.B."/>
            <person name="Chen Z."/>
            <person name="Freedman E."/>
            <person name="Gellesch M."/>
            <person name="Goldberg J."/>
            <person name="Griggs A."/>
            <person name="Gujja S."/>
            <person name="Heilman E.R."/>
            <person name="Heiman D."/>
            <person name="Hepburn T."/>
            <person name="Howarth C."/>
            <person name="Jen D."/>
            <person name="Larson L."/>
            <person name="Mehta T."/>
            <person name="Neiman D."/>
            <person name="Pearson M."/>
            <person name="Roberts A."/>
            <person name="Saif S."/>
            <person name="Shea T."/>
            <person name="Shenoy N."/>
            <person name="Sisk P."/>
            <person name="Stolte C."/>
            <person name="Sykes S."/>
            <person name="Walk T."/>
            <person name="White J."/>
            <person name="Yandava C."/>
            <person name="Haas B."/>
            <person name="Nusbaum C."/>
            <person name="Birren B."/>
        </authorList>
    </citation>
    <scope>NUCLEOTIDE SEQUENCE [LARGE SCALE GENOMIC DNA]</scope>
    <source>
        <strain evidence="11">R3-111a-1</strain>
    </source>
</reference>
<dbReference type="HOGENOM" id="CLU_585323_0_0_1"/>
<feature type="transmembrane region" description="Helical" evidence="7">
    <location>
        <begin position="74"/>
        <end position="91"/>
    </location>
</feature>
<reference evidence="9" key="2">
    <citation type="submission" date="2010-07" db="EMBL/GenBank/DDBJ databases">
        <authorList>
            <consortium name="The Broad Institute Genome Sequencing Platform"/>
            <consortium name="Broad Institute Genome Sequencing Center for Infectious Disease"/>
            <person name="Ma L.-J."/>
            <person name="Dead R."/>
            <person name="Young S."/>
            <person name="Zeng Q."/>
            <person name="Koehrsen M."/>
            <person name="Alvarado L."/>
            <person name="Berlin A."/>
            <person name="Chapman S.B."/>
            <person name="Chen Z."/>
            <person name="Freedman E."/>
            <person name="Gellesch M."/>
            <person name="Goldberg J."/>
            <person name="Griggs A."/>
            <person name="Gujja S."/>
            <person name="Heilman E.R."/>
            <person name="Heiman D."/>
            <person name="Hepburn T."/>
            <person name="Howarth C."/>
            <person name="Jen D."/>
            <person name="Larson L."/>
            <person name="Mehta T."/>
            <person name="Neiman D."/>
            <person name="Pearson M."/>
            <person name="Roberts A."/>
            <person name="Saif S."/>
            <person name="Shea T."/>
            <person name="Shenoy N."/>
            <person name="Sisk P."/>
            <person name="Stolte C."/>
            <person name="Sykes S."/>
            <person name="Walk T."/>
            <person name="White J."/>
            <person name="Yandava C."/>
            <person name="Haas B."/>
            <person name="Nusbaum C."/>
            <person name="Birren B."/>
        </authorList>
    </citation>
    <scope>NUCLEOTIDE SEQUENCE</scope>
    <source>
        <strain evidence="9">R3-111a-1</strain>
    </source>
</reference>
<evidence type="ECO:0000256" key="7">
    <source>
        <dbReference type="SAM" id="Phobius"/>
    </source>
</evidence>
<dbReference type="PANTHER" id="PTHR33048:SF160">
    <property type="entry name" value="SAT4 FAMILY MEMBRANE PROTEIN"/>
    <property type="match status" value="1"/>
</dbReference>
<evidence type="ECO:0000259" key="8">
    <source>
        <dbReference type="Pfam" id="PF20684"/>
    </source>
</evidence>
<dbReference type="eggNOG" id="ENOG502SP8T">
    <property type="taxonomic scope" value="Eukaryota"/>
</dbReference>
<reference evidence="10" key="4">
    <citation type="journal article" date="2015" name="G3 (Bethesda)">
        <title>Genome sequences of three phytopathogenic species of the Magnaporthaceae family of fungi.</title>
        <authorList>
            <person name="Okagaki L.H."/>
            <person name="Nunes C.C."/>
            <person name="Sailsbery J."/>
            <person name="Clay B."/>
            <person name="Brown D."/>
            <person name="John T."/>
            <person name="Oh Y."/>
            <person name="Young N."/>
            <person name="Fitzgerald M."/>
            <person name="Haas B.J."/>
            <person name="Zeng Q."/>
            <person name="Young S."/>
            <person name="Adiconis X."/>
            <person name="Fan L."/>
            <person name="Levin J.Z."/>
            <person name="Mitchell T.K."/>
            <person name="Okubara P.A."/>
            <person name="Farman M.L."/>
            <person name="Kohn L.M."/>
            <person name="Birren B."/>
            <person name="Ma L.-J."/>
            <person name="Dean R.A."/>
        </authorList>
    </citation>
    <scope>NUCLEOTIDE SEQUENCE</scope>
    <source>
        <strain evidence="10">R3-111a-1</strain>
    </source>
</reference>
<dbReference type="RefSeq" id="XP_009224548.1">
    <property type="nucleotide sequence ID" value="XM_009226284.1"/>
</dbReference>
<feature type="compositionally biased region" description="Pro residues" evidence="6">
    <location>
        <begin position="8"/>
        <end position="20"/>
    </location>
</feature>
<dbReference type="GeneID" id="20348902"/>
<feature type="region of interest" description="Disordered" evidence="6">
    <location>
        <begin position="1"/>
        <end position="20"/>
    </location>
</feature>
<dbReference type="EnsemblFungi" id="EJT74604">
    <property type="protein sequence ID" value="EJT74604"/>
    <property type="gene ID" value="GGTG_08444"/>
</dbReference>
<evidence type="ECO:0000256" key="1">
    <source>
        <dbReference type="ARBA" id="ARBA00004141"/>
    </source>
</evidence>
<dbReference type="Proteomes" id="UP000006039">
    <property type="component" value="Unassembled WGS sequence"/>
</dbReference>
<name>J3P4K7_GAET3</name>
<evidence type="ECO:0000313" key="10">
    <source>
        <dbReference type="EnsemblFungi" id="EJT74604"/>
    </source>
</evidence>
<evidence type="ECO:0000256" key="6">
    <source>
        <dbReference type="SAM" id="MobiDB-lite"/>
    </source>
</evidence>
<keyword evidence="11" id="KW-1185">Reference proteome</keyword>
<feature type="transmembrane region" description="Helical" evidence="7">
    <location>
        <begin position="240"/>
        <end position="260"/>
    </location>
</feature>
<evidence type="ECO:0000313" key="9">
    <source>
        <dbReference type="EMBL" id="EJT74604.1"/>
    </source>
</evidence>
<feature type="transmembrane region" description="Helical" evidence="7">
    <location>
        <begin position="44"/>
        <end position="62"/>
    </location>
</feature>
<feature type="transmembrane region" description="Helical" evidence="7">
    <location>
        <begin position="111"/>
        <end position="133"/>
    </location>
</feature>
<feature type="transmembrane region" description="Helical" evidence="7">
    <location>
        <begin position="154"/>
        <end position="176"/>
    </location>
</feature>
<feature type="compositionally biased region" description="Low complexity" evidence="6">
    <location>
        <begin position="344"/>
        <end position="353"/>
    </location>
</feature>
<dbReference type="PANTHER" id="PTHR33048">
    <property type="entry name" value="PTH11-LIKE INTEGRAL MEMBRANE PROTEIN (AFU_ORTHOLOGUE AFUA_5G11245)"/>
    <property type="match status" value="1"/>
</dbReference>
<dbReference type="InterPro" id="IPR049326">
    <property type="entry name" value="Rhodopsin_dom_fungi"/>
</dbReference>